<protein>
    <submittedName>
        <fullName evidence="1">Uncharacterized protein</fullName>
    </submittedName>
</protein>
<dbReference type="AlphaFoldDB" id="A0A644XWG6"/>
<sequence>MIQQRGRHPAVHHASGVEVLGVAQQTIGPTLGLTPRPQRSDVAHVTGEFSGLPAFGFESFGGDLRRGCVHGLG</sequence>
<dbReference type="EMBL" id="VSSQ01003417">
    <property type="protein sequence ID" value="MPM20586.1"/>
    <property type="molecule type" value="Genomic_DNA"/>
</dbReference>
<proteinExistence type="predicted"/>
<organism evidence="1">
    <name type="scientific">bioreactor metagenome</name>
    <dbReference type="NCBI Taxonomy" id="1076179"/>
    <lineage>
        <taxon>unclassified sequences</taxon>
        <taxon>metagenomes</taxon>
        <taxon>ecological metagenomes</taxon>
    </lineage>
</organism>
<reference evidence="1" key="1">
    <citation type="submission" date="2019-08" db="EMBL/GenBank/DDBJ databases">
        <authorList>
            <person name="Kucharzyk K."/>
            <person name="Murdoch R.W."/>
            <person name="Higgins S."/>
            <person name="Loffler F."/>
        </authorList>
    </citation>
    <scope>NUCLEOTIDE SEQUENCE</scope>
</reference>
<evidence type="ECO:0000313" key="1">
    <source>
        <dbReference type="EMBL" id="MPM20586.1"/>
    </source>
</evidence>
<name>A0A644XWG6_9ZZZZ</name>
<comment type="caution">
    <text evidence="1">The sequence shown here is derived from an EMBL/GenBank/DDBJ whole genome shotgun (WGS) entry which is preliminary data.</text>
</comment>
<accession>A0A644XWG6</accession>
<gene>
    <name evidence="1" type="ORF">SDC9_67017</name>
</gene>